<dbReference type="AlphaFoldDB" id="A0A9N9GWE5"/>
<keyword evidence="2" id="KW-1185">Reference proteome</keyword>
<gene>
    <name evidence="1" type="ORF">DEBURN_LOCUS10914</name>
</gene>
<reference evidence="1" key="1">
    <citation type="submission" date="2021-06" db="EMBL/GenBank/DDBJ databases">
        <authorList>
            <person name="Kallberg Y."/>
            <person name="Tangrot J."/>
            <person name="Rosling A."/>
        </authorList>
    </citation>
    <scope>NUCLEOTIDE SEQUENCE</scope>
    <source>
        <strain evidence="1">AZ414A</strain>
    </source>
</reference>
<dbReference type="EMBL" id="CAJVPK010004190">
    <property type="protein sequence ID" value="CAG8634550.1"/>
    <property type="molecule type" value="Genomic_DNA"/>
</dbReference>
<feature type="non-terminal residue" evidence="1">
    <location>
        <position position="240"/>
    </location>
</feature>
<dbReference type="OrthoDB" id="2429015at2759"/>
<dbReference type="Proteomes" id="UP000789706">
    <property type="component" value="Unassembled WGS sequence"/>
</dbReference>
<protein>
    <submittedName>
        <fullName evidence="1">3235_t:CDS:1</fullName>
    </submittedName>
</protein>
<organism evidence="1 2">
    <name type="scientific">Diversispora eburnea</name>
    <dbReference type="NCBI Taxonomy" id="1213867"/>
    <lineage>
        <taxon>Eukaryota</taxon>
        <taxon>Fungi</taxon>
        <taxon>Fungi incertae sedis</taxon>
        <taxon>Mucoromycota</taxon>
        <taxon>Glomeromycotina</taxon>
        <taxon>Glomeromycetes</taxon>
        <taxon>Diversisporales</taxon>
        <taxon>Diversisporaceae</taxon>
        <taxon>Diversispora</taxon>
    </lineage>
</organism>
<evidence type="ECO:0000313" key="1">
    <source>
        <dbReference type="EMBL" id="CAG8634550.1"/>
    </source>
</evidence>
<evidence type="ECO:0000313" key="2">
    <source>
        <dbReference type="Proteomes" id="UP000789706"/>
    </source>
</evidence>
<name>A0A9N9GWE5_9GLOM</name>
<comment type="caution">
    <text evidence="1">The sequence shown here is derived from an EMBL/GenBank/DDBJ whole genome shotgun (WGS) entry which is preliminary data.</text>
</comment>
<proteinExistence type="predicted"/>
<accession>A0A9N9GWE5</accession>
<sequence>MTAVLRTKAYLGYTVPEENNTHIYFKKAEVQFWQFKHYLEFRLKSDKIILPWSTVYNDWQKSLNLIVKNSIRKTPSCITVFCKDLLEICKTFEGYAIKKSCEKLYNKFYQLSLDKQISERIRLLDSTIFTEQYNIDNIPSELFKGHKNKEVYDCDDEISDVKTINFSNEELQDFLYHHISQCLFASSAFFGILDLSEKDTEVKKLFIDDEWSEMKNDFSKTVEFKDIKEDDNKPEETNNS</sequence>